<dbReference type="PRINTS" id="PR00412">
    <property type="entry name" value="EPOXHYDRLASE"/>
</dbReference>
<dbReference type="InterPro" id="IPR000639">
    <property type="entry name" value="Epox_hydrolase-like"/>
</dbReference>
<dbReference type="PANTHER" id="PTHR43798">
    <property type="entry name" value="MONOACYLGLYCEROL LIPASE"/>
    <property type="match status" value="1"/>
</dbReference>
<evidence type="ECO:0000259" key="1">
    <source>
        <dbReference type="Pfam" id="PF00561"/>
    </source>
</evidence>
<proteinExistence type="predicted"/>
<dbReference type="EMBL" id="JAVDWO010000017">
    <property type="protein sequence ID" value="MDR7194642.1"/>
    <property type="molecule type" value="Genomic_DNA"/>
</dbReference>
<dbReference type="SUPFAM" id="SSF53474">
    <property type="entry name" value="alpha/beta-Hydrolases"/>
    <property type="match status" value="1"/>
</dbReference>
<keyword evidence="3" id="KW-1185">Reference proteome</keyword>
<comment type="caution">
    <text evidence="2">The sequence shown here is derived from an EMBL/GenBank/DDBJ whole genome shotgun (WGS) entry which is preliminary data.</text>
</comment>
<gene>
    <name evidence="2" type="ORF">J2W68_003390</name>
</gene>
<protein>
    <submittedName>
        <fullName evidence="2">Pimeloyl-ACP methyl ester carboxylesterase</fullName>
    </submittedName>
</protein>
<name>A0ABU1Y0T6_9GAMM</name>
<dbReference type="InterPro" id="IPR050266">
    <property type="entry name" value="AB_hydrolase_sf"/>
</dbReference>
<evidence type="ECO:0000313" key="2">
    <source>
        <dbReference type="EMBL" id="MDR7194642.1"/>
    </source>
</evidence>
<organism evidence="2 3">
    <name type="scientific">Luteimonas terrae</name>
    <dbReference type="NCBI Taxonomy" id="1530191"/>
    <lineage>
        <taxon>Bacteria</taxon>
        <taxon>Pseudomonadati</taxon>
        <taxon>Pseudomonadota</taxon>
        <taxon>Gammaproteobacteria</taxon>
        <taxon>Lysobacterales</taxon>
        <taxon>Lysobacteraceae</taxon>
        <taxon>Luteimonas</taxon>
    </lineage>
</organism>
<dbReference type="PANTHER" id="PTHR43798:SF33">
    <property type="entry name" value="HYDROLASE, PUTATIVE (AFU_ORTHOLOGUE AFUA_2G14860)-RELATED"/>
    <property type="match status" value="1"/>
</dbReference>
<sequence length="296" mass="33318">MTYTQAAVQPIADKHTIVDGHRIAYATFGEGEPVVLVHGTPSSSLIWRHVVPRLTAVGFKAHVFDLLGYGESERPWRKDVDTSISGQVRILEAMMDVWGLDTTHLVAHDIGGGVAQRFGVFHLPRLRTLTLIDSVSFDSYPSKRTQEQMSEGLDALVRAPEAKHRAHFETWLRSASADPERFANDALPAYLDYISGPVGQASYIQHQMWHYDPKHTMEIADRVAELGRIPVQLIWGREDTWQVLDWAHRLHKAIPGSELHVVENAGHFSLEDRPEAVSEHLIHFLQAQVRAPLNRG</sequence>
<dbReference type="Pfam" id="PF00561">
    <property type="entry name" value="Abhydrolase_1"/>
    <property type="match status" value="1"/>
</dbReference>
<feature type="domain" description="AB hydrolase-1" evidence="1">
    <location>
        <begin position="33"/>
        <end position="274"/>
    </location>
</feature>
<dbReference type="Proteomes" id="UP001256588">
    <property type="component" value="Unassembled WGS sequence"/>
</dbReference>
<dbReference type="InterPro" id="IPR029058">
    <property type="entry name" value="AB_hydrolase_fold"/>
</dbReference>
<dbReference type="PRINTS" id="PR00111">
    <property type="entry name" value="ABHYDROLASE"/>
</dbReference>
<dbReference type="Gene3D" id="3.40.50.1820">
    <property type="entry name" value="alpha/beta hydrolase"/>
    <property type="match status" value="1"/>
</dbReference>
<dbReference type="InterPro" id="IPR000073">
    <property type="entry name" value="AB_hydrolase_1"/>
</dbReference>
<reference evidence="2 3" key="1">
    <citation type="submission" date="2023-07" db="EMBL/GenBank/DDBJ databases">
        <title>Sorghum-associated microbial communities from plants grown in Nebraska, USA.</title>
        <authorList>
            <person name="Schachtman D."/>
        </authorList>
    </citation>
    <scope>NUCLEOTIDE SEQUENCE [LARGE SCALE GENOMIC DNA]</scope>
    <source>
        <strain evidence="2 3">4099</strain>
    </source>
</reference>
<evidence type="ECO:0000313" key="3">
    <source>
        <dbReference type="Proteomes" id="UP001256588"/>
    </source>
</evidence>
<dbReference type="RefSeq" id="WP_310238214.1">
    <property type="nucleotide sequence ID" value="NZ_JAVDWO010000017.1"/>
</dbReference>
<accession>A0ABU1Y0T6</accession>